<evidence type="ECO:0000256" key="4">
    <source>
        <dbReference type="SAM" id="Coils"/>
    </source>
</evidence>
<dbReference type="GO" id="GO:0019509">
    <property type="term" value="P:L-methionine salvage from methylthioadenosine"/>
    <property type="evidence" value="ECO:0007669"/>
    <property type="project" value="UniProtKB-UniRule"/>
</dbReference>
<dbReference type="InterPro" id="IPR000649">
    <property type="entry name" value="IF-2B-related"/>
</dbReference>
<dbReference type="SUPFAM" id="SSF100950">
    <property type="entry name" value="NagB/RpiA/CoA transferase-like"/>
    <property type="match status" value="1"/>
</dbReference>
<feature type="coiled-coil region" evidence="4">
    <location>
        <begin position="109"/>
        <end position="136"/>
    </location>
</feature>
<dbReference type="Pfam" id="PF01008">
    <property type="entry name" value="IF-2B"/>
    <property type="match status" value="1"/>
</dbReference>
<dbReference type="PANTHER" id="PTHR43475">
    <property type="entry name" value="METHYLTHIORIBOSE-1-PHOSPHATE ISOMERASE"/>
    <property type="match status" value="1"/>
</dbReference>
<dbReference type="NCBIfam" id="TIGR00512">
    <property type="entry name" value="salvage_mtnA"/>
    <property type="match status" value="1"/>
</dbReference>
<comment type="pathway">
    <text evidence="3">Amino-acid biosynthesis; L-methionine biosynthesis via salvage pathway; L-methionine from S-methyl-5-thio-alpha-D-ribose 1-phosphate: step 1/6.</text>
</comment>
<dbReference type="GO" id="GO:0046523">
    <property type="term" value="F:S-methyl-5-thioribose-1-phosphate isomerase activity"/>
    <property type="evidence" value="ECO:0007669"/>
    <property type="project" value="UniProtKB-UniRule"/>
</dbReference>
<evidence type="ECO:0000256" key="2">
    <source>
        <dbReference type="ARBA" id="ARBA00052401"/>
    </source>
</evidence>
<gene>
    <name evidence="3" type="primary">mtnA</name>
    <name evidence="5" type="ORF">SAMN02745176_00741</name>
</gene>
<comment type="catalytic activity">
    <reaction evidence="2 3">
        <text>5-(methylsulfanyl)-alpha-D-ribose 1-phosphate = 5-(methylsulfanyl)-D-ribulose 1-phosphate</text>
        <dbReference type="Rhea" id="RHEA:19989"/>
        <dbReference type="ChEBI" id="CHEBI:58533"/>
        <dbReference type="ChEBI" id="CHEBI:58548"/>
        <dbReference type="EC" id="5.3.1.23"/>
    </reaction>
</comment>
<dbReference type="AlphaFoldDB" id="A0A1M6CF79"/>
<dbReference type="PANTHER" id="PTHR43475:SF1">
    <property type="entry name" value="METHYLTHIORIBOSE-1-PHOSPHATE ISOMERASE"/>
    <property type="match status" value="1"/>
</dbReference>
<dbReference type="Proteomes" id="UP000184442">
    <property type="component" value="Unassembled WGS sequence"/>
</dbReference>
<keyword evidence="1 3" id="KW-0413">Isomerase</keyword>
<proteinExistence type="inferred from homology"/>
<dbReference type="Gene3D" id="1.20.120.420">
    <property type="entry name" value="translation initiation factor eif-2b, domain 1"/>
    <property type="match status" value="1"/>
</dbReference>
<protein>
    <recommendedName>
        <fullName evidence="3">Methylthioribose-1-phosphate isomerase</fullName>
        <shortName evidence="3">M1Pi</shortName>
        <shortName evidence="3">MTR-1-P isomerase</shortName>
        <ecNumber evidence="3">5.3.1.23</ecNumber>
    </recommendedName>
    <alternativeName>
        <fullName evidence="3">S-methyl-5-thioribose-1-phosphate isomerase</fullName>
    </alternativeName>
</protein>
<feature type="binding site" evidence="3">
    <location>
        <position position="94"/>
    </location>
    <ligand>
        <name>substrate</name>
    </ligand>
</feature>
<feature type="binding site" evidence="3">
    <location>
        <begin position="51"/>
        <end position="53"/>
    </location>
    <ligand>
        <name>substrate</name>
    </ligand>
</feature>
<evidence type="ECO:0000313" key="6">
    <source>
        <dbReference type="Proteomes" id="UP000184442"/>
    </source>
</evidence>
<reference evidence="5 6" key="1">
    <citation type="submission" date="2016-11" db="EMBL/GenBank/DDBJ databases">
        <authorList>
            <person name="Jaros S."/>
            <person name="Januszkiewicz K."/>
            <person name="Wedrychowicz H."/>
        </authorList>
    </citation>
    <scope>NUCLEOTIDE SEQUENCE [LARGE SCALE GENOMIC DNA]</scope>
    <source>
        <strain evidence="5 6">DSM 19022</strain>
    </source>
</reference>
<dbReference type="STRING" id="1122184.SAMN02745176_00741"/>
<dbReference type="FunFam" id="3.40.50.10470:FF:000006">
    <property type="entry name" value="Methylthioribose-1-phosphate isomerase"/>
    <property type="match status" value="1"/>
</dbReference>
<dbReference type="UniPathway" id="UPA00904">
    <property type="reaction ID" value="UER00874"/>
</dbReference>
<dbReference type="RefSeq" id="WP_073024666.1">
    <property type="nucleotide sequence ID" value="NZ_FQZS01000005.1"/>
</dbReference>
<feature type="site" description="Transition state stabilizer" evidence="3">
    <location>
        <position position="162"/>
    </location>
</feature>
<keyword evidence="3" id="KW-0028">Amino-acid biosynthesis</keyword>
<dbReference type="InterPro" id="IPR037171">
    <property type="entry name" value="NagB/RpiA_transferase-like"/>
</dbReference>
<evidence type="ECO:0000313" key="5">
    <source>
        <dbReference type="EMBL" id="SHI59501.1"/>
    </source>
</evidence>
<dbReference type="InterPro" id="IPR042529">
    <property type="entry name" value="IF_2B-like_C"/>
</dbReference>
<comment type="similarity">
    <text evidence="3">Belongs to the EIF-2B alpha/beta/delta subunits family. MtnA subfamily.</text>
</comment>
<accession>A0A1M6CF79</accession>
<evidence type="ECO:0000256" key="1">
    <source>
        <dbReference type="ARBA" id="ARBA00023235"/>
    </source>
</evidence>
<dbReference type="Gene3D" id="3.40.50.10470">
    <property type="entry name" value="Translation initiation factor eif-2b, domain 2"/>
    <property type="match status" value="1"/>
</dbReference>
<keyword evidence="6" id="KW-1185">Reference proteome</keyword>
<organism evidence="5 6">
    <name type="scientific">Lutispora thermophila DSM 19022</name>
    <dbReference type="NCBI Taxonomy" id="1122184"/>
    <lineage>
        <taxon>Bacteria</taxon>
        <taxon>Bacillati</taxon>
        <taxon>Bacillota</taxon>
        <taxon>Clostridia</taxon>
        <taxon>Lutisporales</taxon>
        <taxon>Lutisporaceae</taxon>
        <taxon>Lutispora</taxon>
    </lineage>
</organism>
<feature type="active site" description="Proton donor" evidence="3">
    <location>
        <position position="242"/>
    </location>
</feature>
<keyword evidence="4" id="KW-0175">Coiled coil</keyword>
<dbReference type="NCBIfam" id="NF004326">
    <property type="entry name" value="PRK05720.1"/>
    <property type="match status" value="1"/>
</dbReference>
<dbReference type="HAMAP" id="MF_01678">
    <property type="entry name" value="Salvage_MtnA"/>
    <property type="match status" value="1"/>
</dbReference>
<dbReference type="NCBIfam" id="TIGR00524">
    <property type="entry name" value="eIF-2B_rel"/>
    <property type="match status" value="1"/>
</dbReference>
<feature type="binding site" evidence="3">
    <location>
        <position position="201"/>
    </location>
    <ligand>
        <name>substrate</name>
    </ligand>
</feature>
<sequence>MDNSQDCVLSIKWENDNLVILDQTKLPEKVEYITLQTIEEVWDAIYKLKVRGAPAIGIVAAYGLYISVRNSKAADFESFYQELRKNSDYVASSRPTAVNLFWALKRMEKRALDSKNKTLEEIKMDLLNEAHAIRDEDEAMCKSIGENLLTLLKDGMTILTHCNAGGLATARYGTALSPIFLAKDKGWNIKVFADETRPLLQGARLTVWELMQYGVDVTLICDNMAAHVMSKGWIDAVITGCDRVAANGDAANKIGTYGLAVLAKAHNIPFYIAAPSSTIDIDTPDGGKIVIEERSEEEVSCGFGKRTAPIGVKVYNPAFDVTPNHLITAIVTEKGILRPPYKEAIEIILKK</sequence>
<dbReference type="InterPro" id="IPR011559">
    <property type="entry name" value="Initiation_fac_2B_a/b/d"/>
</dbReference>
<feature type="binding site" evidence="3">
    <location>
        <begin position="252"/>
        <end position="253"/>
    </location>
    <ligand>
        <name>substrate</name>
    </ligand>
</feature>
<evidence type="ECO:0000256" key="3">
    <source>
        <dbReference type="HAMAP-Rule" id="MF_01678"/>
    </source>
</evidence>
<name>A0A1M6CF79_9FIRM</name>
<dbReference type="FunFam" id="1.20.120.420:FF:000003">
    <property type="entry name" value="Methylthioribose-1-phosphate isomerase"/>
    <property type="match status" value="1"/>
</dbReference>
<dbReference type="EMBL" id="FQZS01000005">
    <property type="protein sequence ID" value="SHI59501.1"/>
    <property type="molecule type" value="Genomic_DNA"/>
</dbReference>
<comment type="function">
    <text evidence="3">Catalyzes the interconversion of methylthioribose-1-phosphate (MTR-1-P) into methylthioribulose-1-phosphate (MTRu-1-P).</text>
</comment>
<dbReference type="InterPro" id="IPR027363">
    <property type="entry name" value="M1Pi_N"/>
</dbReference>
<dbReference type="InterPro" id="IPR005251">
    <property type="entry name" value="IF-M1Pi"/>
</dbReference>
<dbReference type="OrthoDB" id="9803436at2"/>
<keyword evidence="3" id="KW-0486">Methionine biosynthesis</keyword>
<dbReference type="EC" id="5.3.1.23" evidence="3"/>